<dbReference type="EMBL" id="JABSTV010001252">
    <property type="protein sequence ID" value="KAH7946796.1"/>
    <property type="molecule type" value="Genomic_DNA"/>
</dbReference>
<accession>A0A9D4PN00</accession>
<dbReference type="AlphaFoldDB" id="A0A9D4PN00"/>
<proteinExistence type="predicted"/>
<evidence type="ECO:0000313" key="2">
    <source>
        <dbReference type="Proteomes" id="UP000821837"/>
    </source>
</evidence>
<comment type="caution">
    <text evidence="1">The sequence shown here is derived from an EMBL/GenBank/DDBJ whole genome shotgun (WGS) entry which is preliminary data.</text>
</comment>
<dbReference type="Proteomes" id="UP000821837">
    <property type="component" value="Chromosome 6"/>
</dbReference>
<dbReference type="VEuPathDB" id="VectorBase:RSAN_041437"/>
<gene>
    <name evidence="1" type="ORF">HPB52_004316</name>
</gene>
<name>A0A9D4PN00_RHISA</name>
<keyword evidence="2" id="KW-1185">Reference proteome</keyword>
<organism evidence="1 2">
    <name type="scientific">Rhipicephalus sanguineus</name>
    <name type="common">Brown dog tick</name>
    <name type="synonym">Ixodes sanguineus</name>
    <dbReference type="NCBI Taxonomy" id="34632"/>
    <lineage>
        <taxon>Eukaryota</taxon>
        <taxon>Metazoa</taxon>
        <taxon>Ecdysozoa</taxon>
        <taxon>Arthropoda</taxon>
        <taxon>Chelicerata</taxon>
        <taxon>Arachnida</taxon>
        <taxon>Acari</taxon>
        <taxon>Parasitiformes</taxon>
        <taxon>Ixodida</taxon>
        <taxon>Ixodoidea</taxon>
        <taxon>Ixodidae</taxon>
        <taxon>Rhipicephalinae</taxon>
        <taxon>Rhipicephalus</taxon>
        <taxon>Rhipicephalus</taxon>
    </lineage>
</organism>
<reference evidence="1" key="1">
    <citation type="journal article" date="2020" name="Cell">
        <title>Large-Scale Comparative Analyses of Tick Genomes Elucidate Their Genetic Diversity and Vector Capacities.</title>
        <authorList>
            <consortium name="Tick Genome and Microbiome Consortium (TIGMIC)"/>
            <person name="Jia N."/>
            <person name="Wang J."/>
            <person name="Shi W."/>
            <person name="Du L."/>
            <person name="Sun Y."/>
            <person name="Zhan W."/>
            <person name="Jiang J.F."/>
            <person name="Wang Q."/>
            <person name="Zhang B."/>
            <person name="Ji P."/>
            <person name="Bell-Sakyi L."/>
            <person name="Cui X.M."/>
            <person name="Yuan T.T."/>
            <person name="Jiang B.G."/>
            <person name="Yang W.F."/>
            <person name="Lam T.T."/>
            <person name="Chang Q.C."/>
            <person name="Ding S.J."/>
            <person name="Wang X.J."/>
            <person name="Zhu J.G."/>
            <person name="Ruan X.D."/>
            <person name="Zhao L."/>
            <person name="Wei J.T."/>
            <person name="Ye R.Z."/>
            <person name="Que T.C."/>
            <person name="Du C.H."/>
            <person name="Zhou Y.H."/>
            <person name="Cheng J.X."/>
            <person name="Dai P.F."/>
            <person name="Guo W.B."/>
            <person name="Han X.H."/>
            <person name="Huang E.J."/>
            <person name="Li L.F."/>
            <person name="Wei W."/>
            <person name="Gao Y.C."/>
            <person name="Liu J.Z."/>
            <person name="Shao H.Z."/>
            <person name="Wang X."/>
            <person name="Wang C.C."/>
            <person name="Yang T.C."/>
            <person name="Huo Q.B."/>
            <person name="Li W."/>
            <person name="Chen H.Y."/>
            <person name="Chen S.E."/>
            <person name="Zhou L.G."/>
            <person name="Ni X.B."/>
            <person name="Tian J.H."/>
            <person name="Sheng Y."/>
            <person name="Liu T."/>
            <person name="Pan Y.S."/>
            <person name="Xia L.Y."/>
            <person name="Li J."/>
            <person name="Zhao F."/>
            <person name="Cao W.C."/>
        </authorList>
    </citation>
    <scope>NUCLEOTIDE SEQUENCE</scope>
    <source>
        <strain evidence="1">Rsan-2018</strain>
    </source>
</reference>
<sequence>MIDTDSSECLLRESAAVQCGAQILEDATALYGFGSQDVPAVRGIAKCRADLKIDGVVGRDIAILFVLDEAQSVDLIVGRPFTELSYVTKAKVGGSLHFWHRDQCPFAQLEPLVSCPKLLLNTAEETTPQADVVNLVSPQFNVIDRVLFDNCGREIVIDTEGGEHNDCEEERGAVESEQILLTETQQANMREEFGVAAVHRLQGCNVVSSRACTGIVSPLTSATLNPQPSLRQTCRRYLQPGNTPDAVQPFRTNVAKPEDKRDIIGEWKFLNRDRDVRPVTVPRPAYASPLSSCLRFVENFSAR</sequence>
<protein>
    <submittedName>
        <fullName evidence="1">Uncharacterized protein</fullName>
    </submittedName>
</protein>
<evidence type="ECO:0000313" key="1">
    <source>
        <dbReference type="EMBL" id="KAH7946796.1"/>
    </source>
</evidence>
<reference evidence="1" key="2">
    <citation type="submission" date="2021-09" db="EMBL/GenBank/DDBJ databases">
        <authorList>
            <person name="Jia N."/>
            <person name="Wang J."/>
            <person name="Shi W."/>
            <person name="Du L."/>
            <person name="Sun Y."/>
            <person name="Zhan W."/>
            <person name="Jiang J."/>
            <person name="Wang Q."/>
            <person name="Zhang B."/>
            <person name="Ji P."/>
            <person name="Sakyi L.B."/>
            <person name="Cui X."/>
            <person name="Yuan T."/>
            <person name="Jiang B."/>
            <person name="Yang W."/>
            <person name="Lam T.T.-Y."/>
            <person name="Chang Q."/>
            <person name="Ding S."/>
            <person name="Wang X."/>
            <person name="Zhu J."/>
            <person name="Ruan X."/>
            <person name="Zhao L."/>
            <person name="Wei J."/>
            <person name="Que T."/>
            <person name="Du C."/>
            <person name="Cheng J."/>
            <person name="Dai P."/>
            <person name="Han X."/>
            <person name="Huang E."/>
            <person name="Gao Y."/>
            <person name="Liu J."/>
            <person name="Shao H."/>
            <person name="Ye R."/>
            <person name="Li L."/>
            <person name="Wei W."/>
            <person name="Wang X."/>
            <person name="Wang C."/>
            <person name="Huo Q."/>
            <person name="Li W."/>
            <person name="Guo W."/>
            <person name="Chen H."/>
            <person name="Chen S."/>
            <person name="Zhou L."/>
            <person name="Zhou L."/>
            <person name="Ni X."/>
            <person name="Tian J."/>
            <person name="Zhou Y."/>
            <person name="Sheng Y."/>
            <person name="Liu T."/>
            <person name="Pan Y."/>
            <person name="Xia L."/>
            <person name="Li J."/>
            <person name="Zhao F."/>
            <person name="Cao W."/>
        </authorList>
    </citation>
    <scope>NUCLEOTIDE SEQUENCE</scope>
    <source>
        <strain evidence="1">Rsan-2018</strain>
        <tissue evidence="1">Larvae</tissue>
    </source>
</reference>